<protein>
    <submittedName>
        <fullName evidence="3">Craniofacial development protein 2</fullName>
    </submittedName>
</protein>
<dbReference type="Pfam" id="PF03372">
    <property type="entry name" value="Exo_endo_phos"/>
    <property type="match status" value="1"/>
</dbReference>
<dbReference type="SUPFAM" id="SSF56219">
    <property type="entry name" value="DNase I-like"/>
    <property type="match status" value="1"/>
</dbReference>
<evidence type="ECO:0000313" key="3">
    <source>
        <dbReference type="EMBL" id="CAG6701849.1"/>
    </source>
</evidence>
<dbReference type="AlphaFoldDB" id="A0A8D8UBD1"/>
<feature type="coiled-coil region" evidence="1">
    <location>
        <begin position="92"/>
        <end position="119"/>
    </location>
</feature>
<keyword evidence="1" id="KW-0175">Coiled coil</keyword>
<dbReference type="PANTHER" id="PTHR23227:SF67">
    <property type="entry name" value="CRANIOFACIAL DEVELOPMENT PROTEIN 2-LIKE"/>
    <property type="match status" value="1"/>
</dbReference>
<dbReference type="EMBL" id="HBUF01340155">
    <property type="protein sequence ID" value="CAG6701849.1"/>
    <property type="molecule type" value="Transcribed_RNA"/>
</dbReference>
<dbReference type="GO" id="GO:0003824">
    <property type="term" value="F:catalytic activity"/>
    <property type="evidence" value="ECO:0007669"/>
    <property type="project" value="InterPro"/>
</dbReference>
<name>A0A8D8UBD1_9HEMI</name>
<feature type="domain" description="Endonuclease/exonuclease/phosphatase" evidence="2">
    <location>
        <begin position="8"/>
        <end position="133"/>
    </location>
</feature>
<dbReference type="InterPro" id="IPR005135">
    <property type="entry name" value="Endo/exonuclease/phosphatase"/>
</dbReference>
<dbReference type="EMBL" id="HBUF01340158">
    <property type="protein sequence ID" value="CAG6701850.1"/>
    <property type="molecule type" value="Transcribed_RNA"/>
</dbReference>
<organism evidence="3">
    <name type="scientific">Cacopsylla melanoneura</name>
    <dbReference type="NCBI Taxonomy" id="428564"/>
    <lineage>
        <taxon>Eukaryota</taxon>
        <taxon>Metazoa</taxon>
        <taxon>Ecdysozoa</taxon>
        <taxon>Arthropoda</taxon>
        <taxon>Hexapoda</taxon>
        <taxon>Insecta</taxon>
        <taxon>Pterygota</taxon>
        <taxon>Neoptera</taxon>
        <taxon>Paraneoptera</taxon>
        <taxon>Hemiptera</taxon>
        <taxon>Sternorrhyncha</taxon>
        <taxon>Psylloidea</taxon>
        <taxon>Psyllidae</taxon>
        <taxon>Psyllinae</taxon>
        <taxon>Cacopsylla</taxon>
    </lineage>
</organism>
<sequence>MKKYKVKIMGLSEVKKKGQGETTLEDRYRMKYSGTPLDSRAKEGVAFVWPEEIERKCVRWEAINSRIITADLQLEESITIIQIYAPTEDSNVSDKEHFYEELEKEMEKAQDRSRHIIIMGDWNARTGNRPINRIIGKYGGEQDINRNGNIMIQFCIQNQLKIGNTWFKHKTKEKITFQEESRNAKV</sequence>
<dbReference type="PANTHER" id="PTHR23227">
    <property type="entry name" value="BUCENTAUR RELATED"/>
    <property type="match status" value="1"/>
</dbReference>
<evidence type="ECO:0000256" key="1">
    <source>
        <dbReference type="SAM" id="Coils"/>
    </source>
</evidence>
<proteinExistence type="predicted"/>
<dbReference type="InterPro" id="IPR027124">
    <property type="entry name" value="Swc5/CFDP1/2"/>
</dbReference>
<evidence type="ECO:0000259" key="2">
    <source>
        <dbReference type="Pfam" id="PF03372"/>
    </source>
</evidence>
<dbReference type="Gene3D" id="3.60.10.10">
    <property type="entry name" value="Endonuclease/exonuclease/phosphatase"/>
    <property type="match status" value="1"/>
</dbReference>
<accession>A0A8D8UBD1</accession>
<reference evidence="3" key="1">
    <citation type="submission" date="2021-05" db="EMBL/GenBank/DDBJ databases">
        <authorList>
            <person name="Alioto T."/>
            <person name="Alioto T."/>
            <person name="Gomez Garrido J."/>
        </authorList>
    </citation>
    <scope>NUCLEOTIDE SEQUENCE</scope>
</reference>
<dbReference type="InterPro" id="IPR036691">
    <property type="entry name" value="Endo/exonu/phosph_ase_sf"/>
</dbReference>